<sequence length="134" mass="14471">MVLHPFDTPTSPAKLPSQRATHQERVEVGAKERTPPGGRAPSAVDSTSARCVTAPPPILMTLGRTLMRQRKRRMRNRRRKPIGVVATAVVNIALPHSPASASSALQNTALRLSSTLSPKPKGDAVPATRRSNWL</sequence>
<dbReference type="EMBL" id="UYRS01000522">
    <property type="protein sequence ID" value="VDK23503.1"/>
    <property type="molecule type" value="Genomic_DNA"/>
</dbReference>
<dbReference type="AlphaFoldDB" id="A0A3P6P3H3"/>
<reference evidence="2 3" key="1">
    <citation type="submission" date="2018-11" db="EMBL/GenBank/DDBJ databases">
        <authorList>
            <consortium name="Pathogen Informatics"/>
        </authorList>
    </citation>
    <scope>NUCLEOTIDE SEQUENCE [LARGE SCALE GENOMIC DNA]</scope>
</reference>
<evidence type="ECO:0000313" key="2">
    <source>
        <dbReference type="EMBL" id="VDK23503.1"/>
    </source>
</evidence>
<gene>
    <name evidence="2" type="ORF">TASK_LOCUS1693</name>
</gene>
<accession>A0A3P6P3H3</accession>
<feature type="region of interest" description="Disordered" evidence="1">
    <location>
        <begin position="1"/>
        <end position="49"/>
    </location>
</feature>
<feature type="compositionally biased region" description="Basic and acidic residues" evidence="1">
    <location>
        <begin position="21"/>
        <end position="34"/>
    </location>
</feature>
<organism evidence="2 3">
    <name type="scientific">Taenia asiatica</name>
    <name type="common">Asian tapeworm</name>
    <dbReference type="NCBI Taxonomy" id="60517"/>
    <lineage>
        <taxon>Eukaryota</taxon>
        <taxon>Metazoa</taxon>
        <taxon>Spiralia</taxon>
        <taxon>Lophotrochozoa</taxon>
        <taxon>Platyhelminthes</taxon>
        <taxon>Cestoda</taxon>
        <taxon>Eucestoda</taxon>
        <taxon>Cyclophyllidea</taxon>
        <taxon>Taeniidae</taxon>
        <taxon>Taenia</taxon>
    </lineage>
</organism>
<name>A0A3P6P3H3_TAEAS</name>
<proteinExistence type="predicted"/>
<dbReference type="Proteomes" id="UP000282613">
    <property type="component" value="Unassembled WGS sequence"/>
</dbReference>
<evidence type="ECO:0000313" key="3">
    <source>
        <dbReference type="Proteomes" id="UP000282613"/>
    </source>
</evidence>
<feature type="region of interest" description="Disordered" evidence="1">
    <location>
        <begin position="114"/>
        <end position="134"/>
    </location>
</feature>
<protein>
    <submittedName>
        <fullName evidence="2">Uncharacterized protein</fullName>
    </submittedName>
</protein>
<evidence type="ECO:0000256" key="1">
    <source>
        <dbReference type="SAM" id="MobiDB-lite"/>
    </source>
</evidence>
<keyword evidence="3" id="KW-1185">Reference proteome</keyword>